<sequence length="396" mass="44357">MNHHLSRVLVCLLLLIGTSYSHAAEEMKEWNFLVYINGVNNLDSFGAQNINQMEEVGSSDKMNILVQWGSAKNPNVTRLLVKKDSDKKNVTSPVVQNLGGADMGDWKELVRFVEWSNQNYPAKHYFIVVWDHGSGWHIAKANNTGTHIQDISWDDRTGNYMTTEQLAQAMSESAKIIGHKVDIYASDACLMGMVEVASEMQTAVQYYVGSQDVEPGAGWPYNTFLSKWSSQIDSLSAKQVATLLSKDYAAAYNGGIYGKRPVTMSAYDMSYISAYEQAFKKVGQELSNLNAADIAKANRAASATKYFTNWDYRDSLDFLTQLEKNGVTAGSFADLRAAQNNFVMSNDQTQDQKTWGVSVWLPTSSSDYDTYAQRYEGLKFHQNSGWGSFLKRLIKK</sequence>
<comment type="caution">
    <text evidence="2">The sequence shown here is derived from an EMBL/GenBank/DDBJ whole genome shotgun (WGS) entry which is preliminary data.</text>
</comment>
<accession>A0ABT6DIW0</accession>
<keyword evidence="3" id="KW-1185">Reference proteome</keyword>
<proteinExistence type="predicted"/>
<gene>
    <name evidence="2" type="ORF">NWE73_10535</name>
</gene>
<dbReference type="EMBL" id="JANRMI010000003">
    <property type="protein sequence ID" value="MDG0816803.1"/>
    <property type="molecule type" value="Genomic_DNA"/>
</dbReference>
<name>A0ABT6DIW0_9BACT</name>
<protein>
    <submittedName>
        <fullName evidence="2">Clostripain-related cysteine peptidase</fullName>
    </submittedName>
</protein>
<dbReference type="Proteomes" id="UP001152321">
    <property type="component" value="Unassembled WGS sequence"/>
</dbReference>
<reference evidence="2" key="1">
    <citation type="submission" date="2022-08" db="EMBL/GenBank/DDBJ databases">
        <title>Novel Bdellovibrio Species Isolated from Svalbard: Designation Bdellovibrio svalbardensis.</title>
        <authorList>
            <person name="Mitchell R.J."/>
            <person name="Choi S.Y."/>
        </authorList>
    </citation>
    <scope>NUCLEOTIDE SEQUENCE</scope>
    <source>
        <strain evidence="2">PAP01</strain>
    </source>
</reference>
<dbReference type="PANTHER" id="PTHR37835:SF1">
    <property type="entry name" value="ALPHA-CLOSTRIPAIN"/>
    <property type="match status" value="1"/>
</dbReference>
<feature type="chain" id="PRO_5045879878" evidence="1">
    <location>
        <begin position="24"/>
        <end position="396"/>
    </location>
</feature>
<dbReference type="PANTHER" id="PTHR37835">
    <property type="entry name" value="ALPHA-CLOSTRIPAIN"/>
    <property type="match status" value="1"/>
</dbReference>
<dbReference type="Pfam" id="PF03415">
    <property type="entry name" value="Peptidase_C11"/>
    <property type="match status" value="1"/>
</dbReference>
<dbReference type="RefSeq" id="WP_277578281.1">
    <property type="nucleotide sequence ID" value="NZ_JANRMI010000003.1"/>
</dbReference>
<dbReference type="InterPro" id="IPR005077">
    <property type="entry name" value="Peptidase_C11"/>
</dbReference>
<organism evidence="2 3">
    <name type="scientific">Bdellovibrio svalbardensis</name>
    <dbReference type="NCBI Taxonomy" id="2972972"/>
    <lineage>
        <taxon>Bacteria</taxon>
        <taxon>Pseudomonadati</taxon>
        <taxon>Bdellovibrionota</taxon>
        <taxon>Bdellovibrionia</taxon>
        <taxon>Bdellovibrionales</taxon>
        <taxon>Pseudobdellovibrionaceae</taxon>
        <taxon>Bdellovibrio</taxon>
    </lineage>
</organism>
<evidence type="ECO:0000313" key="3">
    <source>
        <dbReference type="Proteomes" id="UP001152321"/>
    </source>
</evidence>
<evidence type="ECO:0000256" key="1">
    <source>
        <dbReference type="SAM" id="SignalP"/>
    </source>
</evidence>
<feature type="signal peptide" evidence="1">
    <location>
        <begin position="1"/>
        <end position="23"/>
    </location>
</feature>
<dbReference type="Gene3D" id="3.40.50.11970">
    <property type="match status" value="1"/>
</dbReference>
<keyword evidence="1" id="KW-0732">Signal</keyword>
<evidence type="ECO:0000313" key="2">
    <source>
        <dbReference type="EMBL" id="MDG0816803.1"/>
    </source>
</evidence>